<dbReference type="PANTHER" id="PTHR14928">
    <property type="entry name" value="MICRO-RNA BINDING ZINC FINGER CCCH DOMAIN-CONTAINING PROTEIN 7"/>
    <property type="match status" value="1"/>
</dbReference>
<protein>
    <recommendedName>
        <fullName evidence="5">C3H1-type domain-containing protein</fullName>
    </recommendedName>
</protein>
<dbReference type="GO" id="GO:0008270">
    <property type="term" value="F:zinc ion binding"/>
    <property type="evidence" value="ECO:0007669"/>
    <property type="project" value="UniProtKB-KW"/>
</dbReference>
<keyword evidence="2 4" id="KW-0863">Zinc-finger</keyword>
<dbReference type="EMBL" id="JBBPFD010000002">
    <property type="protein sequence ID" value="KAK7939402.1"/>
    <property type="molecule type" value="Genomic_DNA"/>
</dbReference>
<dbReference type="InterPro" id="IPR000571">
    <property type="entry name" value="Znf_CCCH"/>
</dbReference>
<dbReference type="SMART" id="SM00028">
    <property type="entry name" value="TPR"/>
    <property type="match status" value="2"/>
</dbReference>
<dbReference type="InterPro" id="IPR039691">
    <property type="entry name" value="ZC3H7A/B"/>
</dbReference>
<evidence type="ECO:0000256" key="4">
    <source>
        <dbReference type="PROSITE-ProRule" id="PRU00723"/>
    </source>
</evidence>
<dbReference type="AlphaFoldDB" id="A0AAW0Q5B0"/>
<dbReference type="Pfam" id="PF12171">
    <property type="entry name" value="zf-C2H2_jaz"/>
    <property type="match status" value="1"/>
</dbReference>
<feature type="domain" description="C3H1-type" evidence="5">
    <location>
        <begin position="656"/>
        <end position="678"/>
    </location>
</feature>
<feature type="zinc finger region" description="C3H1-type" evidence="4">
    <location>
        <begin position="966"/>
        <end position="992"/>
    </location>
</feature>
<dbReference type="Gene3D" id="1.25.40.10">
    <property type="entry name" value="Tetratricopeptide repeat domain"/>
    <property type="match status" value="1"/>
</dbReference>
<evidence type="ECO:0000313" key="6">
    <source>
        <dbReference type="EMBL" id="KAK7939402.1"/>
    </source>
</evidence>
<feature type="domain" description="C3H1-type" evidence="5">
    <location>
        <begin position="966"/>
        <end position="992"/>
    </location>
</feature>
<keyword evidence="1 4" id="KW-0479">Metal-binding</keyword>
<reference evidence="7" key="1">
    <citation type="submission" date="2024-04" db="EMBL/GenBank/DDBJ databases">
        <title>Salinicola lusitanus LLJ914,a marine bacterium isolated from the Okinawa Trough.</title>
        <authorList>
            <person name="Li J."/>
        </authorList>
    </citation>
    <scope>NUCLEOTIDE SEQUENCE [LARGE SCALE GENOMIC DNA]</scope>
</reference>
<dbReference type="GO" id="GO:0035196">
    <property type="term" value="P:miRNA processing"/>
    <property type="evidence" value="ECO:0007669"/>
    <property type="project" value="TreeGrafter"/>
</dbReference>
<dbReference type="InterPro" id="IPR022755">
    <property type="entry name" value="Znf_C2H2_jaz"/>
</dbReference>
<evidence type="ECO:0000313" key="7">
    <source>
        <dbReference type="Proteomes" id="UP001460270"/>
    </source>
</evidence>
<accession>A0AAW0Q5B0</accession>
<dbReference type="PROSITE" id="PS50103">
    <property type="entry name" value="ZF_C3H1"/>
    <property type="match status" value="3"/>
</dbReference>
<dbReference type="Gene3D" id="3.30.160.60">
    <property type="entry name" value="Classic Zinc Finger"/>
    <property type="match status" value="1"/>
</dbReference>
<dbReference type="InterPro" id="IPR011990">
    <property type="entry name" value="TPR-like_helical_dom_sf"/>
</dbReference>
<keyword evidence="7" id="KW-1185">Reference proteome</keyword>
<dbReference type="PANTHER" id="PTHR14928:SF6">
    <property type="entry name" value="ZINC FINGER CCCH DOMAIN-CONTAINING PROTEIN 7B"/>
    <property type="match status" value="1"/>
</dbReference>
<dbReference type="GO" id="GO:0035198">
    <property type="term" value="F:miRNA binding"/>
    <property type="evidence" value="ECO:0007669"/>
    <property type="project" value="InterPro"/>
</dbReference>
<feature type="zinc finger region" description="C3H1-type" evidence="4">
    <location>
        <begin position="656"/>
        <end position="678"/>
    </location>
</feature>
<comment type="caution">
    <text evidence="6">The sequence shown here is derived from an EMBL/GenBank/DDBJ whole genome shotgun (WGS) entry which is preliminary data.</text>
</comment>
<dbReference type="Proteomes" id="UP001460270">
    <property type="component" value="Unassembled WGS sequence"/>
</dbReference>
<name>A0AAW0Q5B0_9GOBI</name>
<evidence type="ECO:0000256" key="1">
    <source>
        <dbReference type="ARBA" id="ARBA00022723"/>
    </source>
</evidence>
<proteinExistence type="predicted"/>
<evidence type="ECO:0000256" key="2">
    <source>
        <dbReference type="ARBA" id="ARBA00022771"/>
    </source>
</evidence>
<evidence type="ECO:0000259" key="5">
    <source>
        <dbReference type="PROSITE" id="PS50103"/>
    </source>
</evidence>
<evidence type="ECO:0000256" key="3">
    <source>
        <dbReference type="ARBA" id="ARBA00022833"/>
    </source>
</evidence>
<feature type="zinc finger region" description="C3H1-type" evidence="4">
    <location>
        <begin position="837"/>
        <end position="859"/>
    </location>
</feature>
<dbReference type="InterPro" id="IPR036236">
    <property type="entry name" value="Znf_C2H2_sf"/>
</dbReference>
<dbReference type="InterPro" id="IPR019734">
    <property type="entry name" value="TPR_rpt"/>
</dbReference>
<sequence>MDPDRLKRKGEINKALKFIQSSLAYPDPEGYQDFLTGLVCNLLEEGNALFKDNAWEEAVKEFSEGLNVSHYATSEDLNIPEVLLESLHVNRAAAYYSMGKYEQGVEDCDEALLVCKESRRALFRKALCLKEMGKYKEAYSCTTDCLLISRMDNQVNELAQELAIQMGLKIRKPYVSAKMCTDYPGNGACSLDTITQDEDQTLLTAQGASETTVTSPETPYDSDLMGDELDRLLDTFPQELDPNEAHLQAFVAPNLEPPSVLPAPTPQLPPAFFSSSGSLLNCLDSFASSNGMASRLDALDDVSTSDNLCALNQPSSVLFGTTSSNAGPTVTQSSLDDLDSLDDLLPSKTTVEKEALIENTDIKKCIEEALEMPKLAANSVNGEKGLNTIDCLDSLDTLDTFPSTENGVTTLGGGLDSLSGLKLNGESGLSSAPLNTSIKEKNTYSKDKGSHALTLTHNFKMACSTCYPRTGKGIYTFVHKPDLVHSCEKDILLCREKDSVLPWTRVRPMPLWTSFTGPFVLCRELLKSGDLGVCKYGENCTFAFNQYEIDVWTEERKGRFDRKRLSDKPAKKQDPVSGIIQILQENRGMFIFLCGACFDGKPTIISKRSRDDSTICSNSDVRHLFDTDKCLAFMMRNITVRYKKVRPLHILCQLDLCRHAIRYGCQLGDECMFAHSDVELKTWKLQRETGTTSDEIVRVSTNYYETFNKKTSNQQQLGSKPLGLNKPKGGRPKDHLNMRMRFVCGHCWRDGITSDPDKALKYCSAKAKHMWTKDKRILLVKSLERDKSKWVMVRTLPHCKHFPLHYDVLMIFILYTAITLFDLFKVKCVLRIVLLQICHRILDRGRCAVGNCTFAHSQEEKDMWTYMKNNQLVDMQQLYDMWLRLSTVNHQNEEPVAAQPSLEEKCIVMPTDYAEPMDGFHCRLCGRHSNSERQWQQHISSEKHKDRVFSCDEEDKALTWNYRFPATSFDLCPKLNDGCPDGVSCDYAHSPEELQEWIERRDFLRRKLARAREDMLIMPDESDFGKYNFLLQD</sequence>
<dbReference type="SUPFAM" id="SSF57667">
    <property type="entry name" value="beta-beta-alpha zinc fingers"/>
    <property type="match status" value="1"/>
</dbReference>
<gene>
    <name evidence="6" type="ORF">WMY93_002728</name>
</gene>
<keyword evidence="3 4" id="KW-0862">Zinc</keyword>
<organism evidence="6 7">
    <name type="scientific">Mugilogobius chulae</name>
    <name type="common">yellowstripe goby</name>
    <dbReference type="NCBI Taxonomy" id="88201"/>
    <lineage>
        <taxon>Eukaryota</taxon>
        <taxon>Metazoa</taxon>
        <taxon>Chordata</taxon>
        <taxon>Craniata</taxon>
        <taxon>Vertebrata</taxon>
        <taxon>Euteleostomi</taxon>
        <taxon>Actinopterygii</taxon>
        <taxon>Neopterygii</taxon>
        <taxon>Teleostei</taxon>
        <taxon>Neoteleostei</taxon>
        <taxon>Acanthomorphata</taxon>
        <taxon>Gobiaria</taxon>
        <taxon>Gobiiformes</taxon>
        <taxon>Gobioidei</taxon>
        <taxon>Gobiidae</taxon>
        <taxon>Gobionellinae</taxon>
        <taxon>Mugilogobius</taxon>
    </lineage>
</organism>
<dbReference type="SUPFAM" id="SSF48452">
    <property type="entry name" value="TPR-like"/>
    <property type="match status" value="1"/>
</dbReference>
<feature type="domain" description="C3H1-type" evidence="5">
    <location>
        <begin position="837"/>
        <end position="859"/>
    </location>
</feature>